<dbReference type="EMBL" id="AZST01001122">
    <property type="protein sequence ID" value="KEP46397.1"/>
    <property type="molecule type" value="Genomic_DNA"/>
</dbReference>
<organism evidence="3 4">
    <name type="scientific">Rhizoctonia solani 123E</name>
    <dbReference type="NCBI Taxonomy" id="1423351"/>
    <lineage>
        <taxon>Eukaryota</taxon>
        <taxon>Fungi</taxon>
        <taxon>Dikarya</taxon>
        <taxon>Basidiomycota</taxon>
        <taxon>Agaricomycotina</taxon>
        <taxon>Agaricomycetes</taxon>
        <taxon>Cantharellales</taxon>
        <taxon>Ceratobasidiaceae</taxon>
        <taxon>Rhizoctonia</taxon>
    </lineage>
</organism>
<name>A0A074S8M8_9AGAM</name>
<evidence type="ECO:0000256" key="2">
    <source>
        <dbReference type="SAM" id="Phobius"/>
    </source>
</evidence>
<feature type="transmembrane region" description="Helical" evidence="2">
    <location>
        <begin position="21"/>
        <end position="38"/>
    </location>
</feature>
<evidence type="ECO:0000313" key="4">
    <source>
        <dbReference type="Proteomes" id="UP000027456"/>
    </source>
</evidence>
<dbReference type="Proteomes" id="UP000027456">
    <property type="component" value="Unassembled WGS sequence"/>
</dbReference>
<dbReference type="HOGENOM" id="CLU_2312941_0_0_1"/>
<dbReference type="AlphaFoldDB" id="A0A074S8M8"/>
<feature type="non-terminal residue" evidence="3">
    <location>
        <position position="1"/>
    </location>
</feature>
<sequence length="100" mass="10236">SGRSLISVAESPLGGAVSIELPASCAAISAFALSLAALRRTERCKAALRREALRAASSTSLLSGCPSSTAESLGGGSSEEALDELAERDFGGVRMPVLRW</sequence>
<reference evidence="3 4" key="1">
    <citation type="submission" date="2013-12" db="EMBL/GenBank/DDBJ databases">
        <authorList>
            <person name="Cubeta M."/>
            <person name="Pakala S."/>
            <person name="Fedorova N."/>
            <person name="Thomas E."/>
            <person name="Dean R."/>
            <person name="Jabaji S."/>
            <person name="Neate S."/>
            <person name="Toda T."/>
            <person name="Tavantzis S."/>
            <person name="Vilgalys R."/>
            <person name="Bharathan N."/>
            <person name="Pakala S."/>
            <person name="Losada L.S."/>
            <person name="Zafar N."/>
            <person name="Nierman W."/>
        </authorList>
    </citation>
    <scope>NUCLEOTIDE SEQUENCE [LARGE SCALE GENOMIC DNA]</scope>
    <source>
        <strain evidence="3 4">123E</strain>
    </source>
</reference>
<gene>
    <name evidence="3" type="ORF">V565_201010</name>
</gene>
<protein>
    <submittedName>
        <fullName evidence="3">Putative transmembrane protein</fullName>
    </submittedName>
</protein>
<feature type="region of interest" description="Disordered" evidence="1">
    <location>
        <begin position="57"/>
        <end position="84"/>
    </location>
</feature>
<feature type="compositionally biased region" description="Low complexity" evidence="1">
    <location>
        <begin position="57"/>
        <end position="69"/>
    </location>
</feature>
<keyword evidence="2" id="KW-0472">Membrane</keyword>
<keyword evidence="4" id="KW-1185">Reference proteome</keyword>
<accession>A0A074S8M8</accession>
<evidence type="ECO:0000313" key="3">
    <source>
        <dbReference type="EMBL" id="KEP46397.1"/>
    </source>
</evidence>
<proteinExistence type="predicted"/>
<evidence type="ECO:0000256" key="1">
    <source>
        <dbReference type="SAM" id="MobiDB-lite"/>
    </source>
</evidence>
<comment type="caution">
    <text evidence="3">The sequence shown here is derived from an EMBL/GenBank/DDBJ whole genome shotgun (WGS) entry which is preliminary data.</text>
</comment>
<keyword evidence="2 3" id="KW-0812">Transmembrane</keyword>
<keyword evidence="2" id="KW-1133">Transmembrane helix</keyword>